<dbReference type="InterPro" id="IPR045126">
    <property type="entry name" value="TRAPPC10/Trs130"/>
</dbReference>
<protein>
    <recommendedName>
        <fullName evidence="5">Trafficking protein particle complex subunit 11 domain-containing protein</fullName>
    </recommendedName>
</protein>
<dbReference type="GO" id="GO:0034498">
    <property type="term" value="P:early endosome to Golgi transport"/>
    <property type="evidence" value="ECO:0007669"/>
    <property type="project" value="TreeGrafter"/>
</dbReference>
<reference evidence="3" key="1">
    <citation type="submission" date="2020-05" db="EMBL/GenBank/DDBJ databases">
        <title>Phylogenomic resolution of chytrid fungi.</title>
        <authorList>
            <person name="Stajich J.E."/>
            <person name="Amses K."/>
            <person name="Simmons R."/>
            <person name="Seto K."/>
            <person name="Myers J."/>
            <person name="Bonds A."/>
            <person name="Quandt C.A."/>
            <person name="Barry K."/>
            <person name="Liu P."/>
            <person name="Grigoriev I."/>
            <person name="Longcore J.E."/>
            <person name="James T.Y."/>
        </authorList>
    </citation>
    <scope>NUCLEOTIDE SEQUENCE</scope>
    <source>
        <strain evidence="3">JEL0513</strain>
    </source>
</reference>
<feature type="non-terminal residue" evidence="3">
    <location>
        <position position="1"/>
    </location>
</feature>
<evidence type="ECO:0000313" key="4">
    <source>
        <dbReference type="Proteomes" id="UP001211907"/>
    </source>
</evidence>
<gene>
    <name evidence="3" type="ORF">HK100_011288</name>
</gene>
<dbReference type="EMBL" id="JADGJH010000681">
    <property type="protein sequence ID" value="KAJ3124288.1"/>
    <property type="molecule type" value="Genomic_DNA"/>
</dbReference>
<dbReference type="GO" id="GO:1990071">
    <property type="term" value="C:TRAPPII protein complex"/>
    <property type="evidence" value="ECO:0007669"/>
    <property type="project" value="InterPro"/>
</dbReference>
<sequence length="761" mass="86038">MDEIQNKQVVVTYSDSSTCWFTMAEAAIARIPLRNITWLHASRMRLIDELHIAFCPFSQQMFPRAVPGSPSPLALHLFLLNCDDPDVYKASVKKLIQDWLAVVSTKKNQETLIVYVSPPDIASKKSVNPFGFGSVFDRVKSDFSKTNIFQLKSTNTKENTVWNEFFAKIRELILSSFDAKLSLYEEDTRRLDAQRLLPGWNYCQFFILKDGAACTYEYLHIIDDALLQYDELEAAFFQNLQEQGAPWFQSFGGIEPGDDSHNILDLTRKPYHDMILQNTITIFDFRVYLFARQISLLLQLPNGIVEACLRAKKFVGSFSRTLNEYSAGLAPYFCESWIYSACSSIVARCDELAIKTDNANLALYEGVKADLLYFARIQLDILGAASGLFIASVHKLSSLIQGGNISDTGGPDSQQQESPIGISDKAIKCFEISQRKRTAIIMKGDIASLYFARKRYEKASDLWSQMNLNLGENGWHKMDNAILEKLVVCYQELNNFGALLDCSLRLLVNGDEHIEEQEKYVNFVNSSVEKVEQNSTGVIESTLLGKNNNEIICKTENSKLKPGANILRLHCEKISVGGIYMVEWIRLRFGNVLFEYDIPKNTSKQNSFRIEEQIPAMILSAEVLPSENDLAYPARKISRILRVEIRKPHVPVESASVKAVPLANASIPILSETTIRVEIKNSDSGKIEREELIDVKDMQFSLPKFGQNDIVSFFLPMLVVSETTVNVDIKFVIQFISSDGKESIHSKNLLVRVHPELKISH</sequence>
<dbReference type="PANTHER" id="PTHR13251:SF3">
    <property type="entry name" value="TRAFFICKING PROTEIN PARTICLE COMPLEX SUBUNIT 10"/>
    <property type="match status" value="1"/>
</dbReference>
<dbReference type="GO" id="GO:0006891">
    <property type="term" value="P:intra-Golgi vesicle-mediated transport"/>
    <property type="evidence" value="ECO:0007669"/>
    <property type="project" value="TreeGrafter"/>
</dbReference>
<accession>A0AAD5XH27</accession>
<dbReference type="Pfam" id="PF11817">
    <property type="entry name" value="Foie-gras_1"/>
    <property type="match status" value="1"/>
</dbReference>
<dbReference type="AlphaFoldDB" id="A0AAD5XH27"/>
<dbReference type="InterPro" id="IPR021773">
    <property type="entry name" value="TPC11"/>
</dbReference>
<evidence type="ECO:0000313" key="3">
    <source>
        <dbReference type="EMBL" id="KAJ3124288.1"/>
    </source>
</evidence>
<keyword evidence="4" id="KW-1185">Reference proteome</keyword>
<feature type="domain" description="TRAPPC10/Trs130 N-terminal" evidence="2">
    <location>
        <begin position="5"/>
        <end position="300"/>
    </location>
</feature>
<name>A0AAD5XH27_9FUNG</name>
<feature type="domain" description="Trafficking protein particle complex subunit 11" evidence="1">
    <location>
        <begin position="420"/>
        <end position="507"/>
    </location>
</feature>
<evidence type="ECO:0000259" key="1">
    <source>
        <dbReference type="Pfam" id="PF11817"/>
    </source>
</evidence>
<dbReference type="PANTHER" id="PTHR13251">
    <property type="entry name" value="EPILEPSY HOLOPROSENCEPHALY CANDIDATE 1/TMEM1"/>
    <property type="match status" value="1"/>
</dbReference>
<proteinExistence type="predicted"/>
<dbReference type="InterPro" id="IPR056913">
    <property type="entry name" value="TRAPPC10/Trs130_N"/>
</dbReference>
<dbReference type="Proteomes" id="UP001211907">
    <property type="component" value="Unassembled WGS sequence"/>
</dbReference>
<dbReference type="GO" id="GO:0005829">
    <property type="term" value="C:cytosol"/>
    <property type="evidence" value="ECO:0007669"/>
    <property type="project" value="GOC"/>
</dbReference>
<dbReference type="Pfam" id="PF23036">
    <property type="entry name" value="TRAPPC10_1st"/>
    <property type="match status" value="1"/>
</dbReference>
<comment type="caution">
    <text evidence="3">The sequence shown here is derived from an EMBL/GenBank/DDBJ whole genome shotgun (WGS) entry which is preliminary data.</text>
</comment>
<evidence type="ECO:0008006" key="5">
    <source>
        <dbReference type="Google" id="ProtNLM"/>
    </source>
</evidence>
<organism evidence="3 4">
    <name type="scientific">Physocladia obscura</name>
    <dbReference type="NCBI Taxonomy" id="109957"/>
    <lineage>
        <taxon>Eukaryota</taxon>
        <taxon>Fungi</taxon>
        <taxon>Fungi incertae sedis</taxon>
        <taxon>Chytridiomycota</taxon>
        <taxon>Chytridiomycota incertae sedis</taxon>
        <taxon>Chytridiomycetes</taxon>
        <taxon>Chytridiales</taxon>
        <taxon>Chytriomycetaceae</taxon>
        <taxon>Physocladia</taxon>
    </lineage>
</organism>
<evidence type="ECO:0000259" key="2">
    <source>
        <dbReference type="Pfam" id="PF23036"/>
    </source>
</evidence>